<name>A0A084VR73_ANOSI</name>
<organism evidence="1">
    <name type="scientific">Anopheles sinensis</name>
    <name type="common">Mosquito</name>
    <dbReference type="NCBI Taxonomy" id="74873"/>
    <lineage>
        <taxon>Eukaryota</taxon>
        <taxon>Metazoa</taxon>
        <taxon>Ecdysozoa</taxon>
        <taxon>Arthropoda</taxon>
        <taxon>Hexapoda</taxon>
        <taxon>Insecta</taxon>
        <taxon>Pterygota</taxon>
        <taxon>Neoptera</taxon>
        <taxon>Endopterygota</taxon>
        <taxon>Diptera</taxon>
        <taxon>Nematocera</taxon>
        <taxon>Culicoidea</taxon>
        <taxon>Culicidae</taxon>
        <taxon>Anophelinae</taxon>
        <taxon>Anopheles</taxon>
    </lineage>
</organism>
<evidence type="ECO:0000313" key="3">
    <source>
        <dbReference type="Proteomes" id="UP000030765"/>
    </source>
</evidence>
<dbReference type="EMBL" id="KE525019">
    <property type="protein sequence ID" value="KFB40467.1"/>
    <property type="molecule type" value="Genomic_DNA"/>
</dbReference>
<protein>
    <submittedName>
        <fullName evidence="1 2">Periplasmic protein involved in polysaccharide export</fullName>
    </submittedName>
</protein>
<evidence type="ECO:0000313" key="2">
    <source>
        <dbReference type="EnsemblMetazoa" id="ASIC007961-PA"/>
    </source>
</evidence>
<accession>A0A084VR73</accession>
<evidence type="ECO:0000313" key="1">
    <source>
        <dbReference type="EMBL" id="KFB40467.1"/>
    </source>
</evidence>
<dbReference type="Proteomes" id="UP000030765">
    <property type="component" value="Unassembled WGS sequence"/>
</dbReference>
<dbReference type="EMBL" id="ATLV01015509">
    <property type="status" value="NOT_ANNOTATED_CDS"/>
    <property type="molecule type" value="Genomic_DNA"/>
</dbReference>
<keyword evidence="3" id="KW-1185">Reference proteome</keyword>
<gene>
    <name evidence="1" type="ORF">ZHAS_00007961</name>
</gene>
<dbReference type="VEuPathDB" id="VectorBase:ASIC007961"/>
<sequence>MDFRAEGRRKRIVVVRRTAALFSEQQLDAIALSLMLPPGSREMKIGKARTVPGVG</sequence>
<reference evidence="2" key="2">
    <citation type="submission" date="2020-05" db="UniProtKB">
        <authorList>
            <consortium name="EnsemblMetazoa"/>
        </authorList>
    </citation>
    <scope>IDENTIFICATION</scope>
</reference>
<reference evidence="1 3" key="1">
    <citation type="journal article" date="2014" name="BMC Genomics">
        <title>Genome sequence of Anopheles sinensis provides insight into genetics basis of mosquito competence for malaria parasites.</title>
        <authorList>
            <person name="Zhou D."/>
            <person name="Zhang D."/>
            <person name="Ding G."/>
            <person name="Shi L."/>
            <person name="Hou Q."/>
            <person name="Ye Y."/>
            <person name="Xu Y."/>
            <person name="Zhou H."/>
            <person name="Xiong C."/>
            <person name="Li S."/>
            <person name="Yu J."/>
            <person name="Hong S."/>
            <person name="Yu X."/>
            <person name="Zou P."/>
            <person name="Chen C."/>
            <person name="Chang X."/>
            <person name="Wang W."/>
            <person name="Lv Y."/>
            <person name="Sun Y."/>
            <person name="Ma L."/>
            <person name="Shen B."/>
            <person name="Zhu C."/>
        </authorList>
    </citation>
    <scope>NUCLEOTIDE SEQUENCE [LARGE SCALE GENOMIC DNA]</scope>
</reference>
<proteinExistence type="predicted"/>
<dbReference type="AlphaFoldDB" id="A0A084VR73"/>
<dbReference type="EnsemblMetazoa" id="ASIC007961-RA">
    <property type="protein sequence ID" value="ASIC007961-PA"/>
    <property type="gene ID" value="ASIC007961"/>
</dbReference>